<evidence type="ECO:0000256" key="2">
    <source>
        <dbReference type="ARBA" id="ARBA00023015"/>
    </source>
</evidence>
<dbReference type="STRING" id="1423775.FD03_GL000024"/>
<dbReference type="GO" id="GO:0003677">
    <property type="term" value="F:DNA binding"/>
    <property type="evidence" value="ECO:0007669"/>
    <property type="project" value="UniProtKB-KW"/>
</dbReference>
<evidence type="ECO:0000256" key="1">
    <source>
        <dbReference type="ARBA" id="ARBA00011046"/>
    </source>
</evidence>
<protein>
    <submittedName>
        <fullName evidence="5">Copper-responsive repressor CopY</fullName>
    </submittedName>
</protein>
<dbReference type="EMBL" id="AZDZ01000008">
    <property type="protein sequence ID" value="KRK80144.1"/>
    <property type="molecule type" value="Genomic_DNA"/>
</dbReference>
<dbReference type="PATRIC" id="fig|1423775.4.peg.23"/>
<keyword evidence="4" id="KW-0804">Transcription</keyword>
<dbReference type="InterPro" id="IPR036388">
    <property type="entry name" value="WH-like_DNA-bd_sf"/>
</dbReference>
<dbReference type="RefSeq" id="WP_235700608.1">
    <property type="nucleotide sequence ID" value="NZ_AZDZ01000008.1"/>
</dbReference>
<dbReference type="InterPro" id="IPR036390">
    <property type="entry name" value="WH_DNA-bd_sf"/>
</dbReference>
<evidence type="ECO:0000256" key="4">
    <source>
        <dbReference type="ARBA" id="ARBA00023163"/>
    </source>
</evidence>
<dbReference type="AlphaFoldDB" id="A0A0R1K9H1"/>
<dbReference type="PIRSF" id="PIRSF019455">
    <property type="entry name" value="CopR_AtkY"/>
    <property type="match status" value="1"/>
</dbReference>
<keyword evidence="3" id="KW-0238">DNA-binding</keyword>
<accession>A0A0R1K9H1</accession>
<comment type="similarity">
    <text evidence="1">Belongs to the BlaI transcriptional regulatory family.</text>
</comment>
<reference evidence="5 6" key="1">
    <citation type="journal article" date="2015" name="Genome Announc.">
        <title>Expanding the biotechnology potential of lactobacilli through comparative genomics of 213 strains and associated genera.</title>
        <authorList>
            <person name="Sun Z."/>
            <person name="Harris H.M."/>
            <person name="McCann A."/>
            <person name="Guo C."/>
            <person name="Argimon S."/>
            <person name="Zhang W."/>
            <person name="Yang X."/>
            <person name="Jeffery I.B."/>
            <person name="Cooney J.C."/>
            <person name="Kagawa T.F."/>
            <person name="Liu W."/>
            <person name="Song Y."/>
            <person name="Salvetti E."/>
            <person name="Wrobel A."/>
            <person name="Rasinkangas P."/>
            <person name="Parkhill J."/>
            <person name="Rea M.C."/>
            <person name="O'Sullivan O."/>
            <person name="Ritari J."/>
            <person name="Douillard F.P."/>
            <person name="Paul Ross R."/>
            <person name="Yang R."/>
            <person name="Briner A.E."/>
            <person name="Felis G.E."/>
            <person name="de Vos W.M."/>
            <person name="Barrangou R."/>
            <person name="Klaenhammer T.R."/>
            <person name="Caufield P.W."/>
            <person name="Cui Y."/>
            <person name="Zhang H."/>
            <person name="O'Toole P.W."/>
        </authorList>
    </citation>
    <scope>NUCLEOTIDE SEQUENCE [LARGE SCALE GENOMIC DNA]</scope>
    <source>
        <strain evidence="5 6">DSM 19682</strain>
    </source>
</reference>
<dbReference type="InterPro" id="IPR014071">
    <property type="entry name" value="Cu_transp_CopY/TcrY"/>
</dbReference>
<organism evidence="5 6">
    <name type="scientific">Companilactobacillus nodensis DSM 19682 = JCM 14932 = NBRC 107160</name>
    <dbReference type="NCBI Taxonomy" id="1423775"/>
    <lineage>
        <taxon>Bacteria</taxon>
        <taxon>Bacillati</taxon>
        <taxon>Bacillota</taxon>
        <taxon>Bacilli</taxon>
        <taxon>Lactobacillales</taxon>
        <taxon>Lactobacillaceae</taxon>
        <taxon>Companilactobacillus</taxon>
    </lineage>
</organism>
<dbReference type="GO" id="GO:0045892">
    <property type="term" value="P:negative regulation of DNA-templated transcription"/>
    <property type="evidence" value="ECO:0007669"/>
    <property type="project" value="InterPro"/>
</dbReference>
<dbReference type="Gene3D" id="1.10.10.10">
    <property type="entry name" value="Winged helix-like DNA-binding domain superfamily/Winged helix DNA-binding domain"/>
    <property type="match status" value="1"/>
</dbReference>
<dbReference type="Proteomes" id="UP000051248">
    <property type="component" value="Unassembled WGS sequence"/>
</dbReference>
<dbReference type="SUPFAM" id="SSF46785">
    <property type="entry name" value="Winged helix' DNA-binding domain"/>
    <property type="match status" value="1"/>
</dbReference>
<sequence>MMETDSKNINITDAEWRIMRVIWALDTVTSRQLIDVLGDSMDWKPATIKTLLHRLTDKGIVKAEKDGNRFIYSAVMDESRTVDLASKKFFNQVCAKKVGSAVAYIIDESELTQDDIDKIQDKLNHKQAVEQINCNCVPGECDCN</sequence>
<evidence type="ECO:0000256" key="3">
    <source>
        <dbReference type="ARBA" id="ARBA00023125"/>
    </source>
</evidence>
<comment type="caution">
    <text evidence="5">The sequence shown here is derived from an EMBL/GenBank/DDBJ whole genome shotgun (WGS) entry which is preliminary data.</text>
</comment>
<keyword evidence="2" id="KW-0805">Transcription regulation</keyword>
<name>A0A0R1K9H1_9LACO</name>
<dbReference type="Pfam" id="PF03965">
    <property type="entry name" value="Penicillinase_R"/>
    <property type="match status" value="1"/>
</dbReference>
<evidence type="ECO:0000313" key="6">
    <source>
        <dbReference type="Proteomes" id="UP000051248"/>
    </source>
</evidence>
<keyword evidence="6" id="KW-1185">Reference proteome</keyword>
<dbReference type="eggNOG" id="COG3682">
    <property type="taxonomic scope" value="Bacteria"/>
</dbReference>
<gene>
    <name evidence="5" type="ORF">FD03_GL000024</name>
</gene>
<evidence type="ECO:0000313" key="5">
    <source>
        <dbReference type="EMBL" id="KRK80144.1"/>
    </source>
</evidence>
<proteinExistence type="inferred from homology"/>
<dbReference type="InterPro" id="IPR005650">
    <property type="entry name" value="BlaI_family"/>
</dbReference>
<dbReference type="NCBIfam" id="TIGR02698">
    <property type="entry name" value="CopY_TcrY"/>
    <property type="match status" value="1"/>
</dbReference>